<evidence type="ECO:0000256" key="3">
    <source>
        <dbReference type="ARBA" id="ARBA00022777"/>
    </source>
</evidence>
<dbReference type="InterPro" id="IPR043129">
    <property type="entry name" value="ATPase_NBD"/>
</dbReference>
<proteinExistence type="inferred from homology"/>
<evidence type="ECO:0000259" key="5">
    <source>
        <dbReference type="Pfam" id="PF02782"/>
    </source>
</evidence>
<evidence type="ECO:0000256" key="1">
    <source>
        <dbReference type="ARBA" id="ARBA00009156"/>
    </source>
</evidence>
<dbReference type="InterPro" id="IPR018484">
    <property type="entry name" value="FGGY_N"/>
</dbReference>
<dbReference type="RefSeq" id="WP_264849178.1">
    <property type="nucleotide sequence ID" value="NZ_BRXR01000001.1"/>
</dbReference>
<dbReference type="InterPro" id="IPR018485">
    <property type="entry name" value="FGGY_C"/>
</dbReference>
<evidence type="ECO:0000313" key="7">
    <source>
        <dbReference type="Proteomes" id="UP001208567"/>
    </source>
</evidence>
<organism evidence="6 7">
    <name type="scientific">Clostridium omnivorum</name>
    <dbReference type="NCBI Taxonomy" id="1604902"/>
    <lineage>
        <taxon>Bacteria</taxon>
        <taxon>Bacillati</taxon>
        <taxon>Bacillota</taxon>
        <taxon>Clostridia</taxon>
        <taxon>Eubacteriales</taxon>
        <taxon>Clostridiaceae</taxon>
        <taxon>Clostridium</taxon>
    </lineage>
</organism>
<dbReference type="Gene3D" id="3.30.420.40">
    <property type="match status" value="2"/>
</dbReference>
<name>A0ABQ5N443_9CLOT</name>
<dbReference type="PIRSF" id="PIRSF000538">
    <property type="entry name" value="GlpK"/>
    <property type="match status" value="1"/>
</dbReference>
<evidence type="ECO:0000259" key="4">
    <source>
        <dbReference type="Pfam" id="PF00370"/>
    </source>
</evidence>
<dbReference type="Pfam" id="PF00370">
    <property type="entry name" value="FGGY_N"/>
    <property type="match status" value="1"/>
</dbReference>
<comment type="similarity">
    <text evidence="1">Belongs to the FGGY kinase family.</text>
</comment>
<dbReference type="InterPro" id="IPR000577">
    <property type="entry name" value="Carb_kinase_FGGY"/>
</dbReference>
<feature type="domain" description="Carbohydrate kinase FGGY C-terminal" evidence="5">
    <location>
        <begin position="264"/>
        <end position="455"/>
    </location>
</feature>
<evidence type="ECO:0000256" key="2">
    <source>
        <dbReference type="ARBA" id="ARBA00022679"/>
    </source>
</evidence>
<dbReference type="InterPro" id="IPR050406">
    <property type="entry name" value="FGGY_Carb_Kinase"/>
</dbReference>
<dbReference type="Proteomes" id="UP001208567">
    <property type="component" value="Unassembled WGS sequence"/>
</dbReference>
<accession>A0ABQ5N443</accession>
<keyword evidence="2" id="KW-0808">Transferase</keyword>
<keyword evidence="3 6" id="KW-0418">Kinase</keyword>
<feature type="domain" description="Carbohydrate kinase FGGY N-terminal" evidence="4">
    <location>
        <begin position="6"/>
        <end position="253"/>
    </location>
</feature>
<evidence type="ECO:0000313" key="6">
    <source>
        <dbReference type="EMBL" id="GLC29904.1"/>
    </source>
</evidence>
<dbReference type="SUPFAM" id="SSF53067">
    <property type="entry name" value="Actin-like ATPase domain"/>
    <property type="match status" value="2"/>
</dbReference>
<comment type="caution">
    <text evidence="6">The sequence shown here is derived from an EMBL/GenBank/DDBJ whole genome shotgun (WGS) entry which is preliminary data.</text>
</comment>
<dbReference type="PANTHER" id="PTHR43095">
    <property type="entry name" value="SUGAR KINASE"/>
    <property type="match status" value="1"/>
</dbReference>
<reference evidence="6 7" key="1">
    <citation type="journal article" date="2024" name="Int. J. Syst. Evol. Microbiol.">
        <title>Clostridium omnivorum sp. nov., isolated from anoxic soil under the treatment of reductive soil disinfestation.</title>
        <authorList>
            <person name="Ueki A."/>
            <person name="Tonouchi A."/>
            <person name="Kaku N."/>
            <person name="Honma S."/>
            <person name="Ueki K."/>
        </authorList>
    </citation>
    <scope>NUCLEOTIDE SEQUENCE [LARGE SCALE GENOMIC DNA]</scope>
    <source>
        <strain evidence="6 7">E14</strain>
    </source>
</reference>
<protein>
    <submittedName>
        <fullName evidence="6">Carbohydrate kinase</fullName>
    </submittedName>
</protein>
<dbReference type="CDD" id="cd07779">
    <property type="entry name" value="ASKHA_NBD_FGGY_YgcE-like"/>
    <property type="match status" value="1"/>
</dbReference>
<dbReference type="GO" id="GO:0016301">
    <property type="term" value="F:kinase activity"/>
    <property type="evidence" value="ECO:0007669"/>
    <property type="project" value="UniProtKB-KW"/>
</dbReference>
<dbReference type="PANTHER" id="PTHR43095:SF5">
    <property type="entry name" value="XYLULOSE KINASE"/>
    <property type="match status" value="1"/>
</dbReference>
<dbReference type="Pfam" id="PF02782">
    <property type="entry name" value="FGGY_C"/>
    <property type="match status" value="1"/>
</dbReference>
<keyword evidence="7" id="KW-1185">Reference proteome</keyword>
<sequence length="518" mass="58380">MREELFLVIDCGTQSVRAIIFDTKGSLIDKVKIEIEPYFSNYPGYAEQHADIYWEKLCEACKSLKEKQAGIWNRIIGVSITTLRDTGINIDAHGNPLRPAIIWLDQRMAKCSKSLPLKDNMMFSAIGMNRAVEITRKKSKANWIKENQPKLWKKTCKYMLLSGYLTFKLTGCMVDSIANQIGHIPFDYKNKCWPEHESNYRYSVFGVEREKLPELVSPGATIGKISMEVSNLTGINEGTAVIASGSDKGCETLGVGCVDTSSASLSFGTTATVQTTSHKYFEPLKFLPAYPSLIPDCYNPEVEIFRGYWMISWFKKEFGTREMLEASEKNIPPEVLLNERLNEVPPGSYGLILQPFWGPGLKMPEAKGAIIGFGDVHTRAHIYRAIIEGINYALLDGVEKIEKKSSTHVERIMVSGGGSQSDGICQITADMFNRPVYRGQTYETSGLGAAINGFVGTGIYNSYQEAVKNMVHHCHIFEPDKANSEIYRKLYERVYKRIYPKLSSLYTEIQQILNYPEF</sequence>
<gene>
    <name evidence="6" type="ORF">bsdE14_13140</name>
</gene>
<dbReference type="EMBL" id="BRXR01000001">
    <property type="protein sequence ID" value="GLC29904.1"/>
    <property type="molecule type" value="Genomic_DNA"/>
</dbReference>